<keyword evidence="5 10" id="KW-0805">Transcription regulation</keyword>
<evidence type="ECO:0000313" key="13">
    <source>
        <dbReference type="EMBL" id="OOM07420.1"/>
    </source>
</evidence>
<name>A0A1S8MTC3_CLOSA</name>
<reference evidence="13 14" key="1">
    <citation type="submission" date="2016-05" db="EMBL/GenBank/DDBJ databases">
        <title>Microbial solvent formation.</title>
        <authorList>
            <person name="Poehlein A."/>
            <person name="Montoya Solano J.D."/>
            <person name="Flitsch S."/>
            <person name="Krabben P."/>
            <person name="Duerre P."/>
            <person name="Daniel R."/>
        </authorList>
    </citation>
    <scope>NUCLEOTIDE SEQUENCE [LARGE SCALE GENOMIC DNA]</scope>
    <source>
        <strain evidence="13 14">L1-8</strain>
    </source>
</reference>
<dbReference type="CDD" id="cd19925">
    <property type="entry name" value="REC_citrate_TCS"/>
    <property type="match status" value="1"/>
</dbReference>
<dbReference type="InterPro" id="IPR036390">
    <property type="entry name" value="WH_DNA-bd_sf"/>
</dbReference>
<evidence type="ECO:0000256" key="4">
    <source>
        <dbReference type="ARBA" id="ARBA00023012"/>
    </source>
</evidence>
<dbReference type="AlphaFoldDB" id="A0A1S8MTC3"/>
<dbReference type="PIRSF" id="PIRSF006171">
    <property type="entry name" value="RR_citrat_malat"/>
    <property type="match status" value="1"/>
</dbReference>
<dbReference type="PANTHER" id="PTHR45526:SF1">
    <property type="entry name" value="TRANSCRIPTIONAL REGULATORY PROTEIN DCUR-RELATED"/>
    <property type="match status" value="1"/>
</dbReference>
<feature type="domain" description="Response regulatory" evidence="12">
    <location>
        <begin position="3"/>
        <end position="119"/>
    </location>
</feature>
<accession>A0A1S8MTC3</accession>
<dbReference type="RefSeq" id="WP_077866958.1">
    <property type="nucleotide sequence ID" value="NZ_LZYZ01000008.1"/>
</dbReference>
<evidence type="ECO:0000256" key="8">
    <source>
        <dbReference type="ARBA" id="ARBA00023163"/>
    </source>
</evidence>
<dbReference type="InterPro" id="IPR001789">
    <property type="entry name" value="Sig_transdc_resp-reg_receiver"/>
</dbReference>
<evidence type="ECO:0000256" key="7">
    <source>
        <dbReference type="ARBA" id="ARBA00023159"/>
    </source>
</evidence>
<dbReference type="EMBL" id="LZYZ01000008">
    <property type="protein sequence ID" value="OOM07420.1"/>
    <property type="molecule type" value="Genomic_DNA"/>
</dbReference>
<dbReference type="PROSITE" id="PS50110">
    <property type="entry name" value="RESPONSE_REGULATORY"/>
    <property type="match status" value="1"/>
</dbReference>
<dbReference type="GO" id="GO:0005737">
    <property type="term" value="C:cytoplasm"/>
    <property type="evidence" value="ECO:0007669"/>
    <property type="project" value="UniProtKB-SubCell"/>
</dbReference>
<keyword evidence="8 10" id="KW-0804">Transcription</keyword>
<protein>
    <recommendedName>
        <fullName evidence="10">Transcriptional regulatory protein</fullName>
    </recommendedName>
</protein>
<keyword evidence="6 10" id="KW-0238">DNA-binding</keyword>
<dbReference type="GO" id="GO:0003677">
    <property type="term" value="F:DNA binding"/>
    <property type="evidence" value="ECO:0007669"/>
    <property type="project" value="UniProtKB-KW"/>
</dbReference>
<dbReference type="InterPro" id="IPR024187">
    <property type="entry name" value="Sig_transdc_resp-reg_cit/mal"/>
</dbReference>
<evidence type="ECO:0000256" key="3">
    <source>
        <dbReference type="ARBA" id="ARBA00022553"/>
    </source>
</evidence>
<dbReference type="GO" id="GO:0000156">
    <property type="term" value="F:phosphorelay response regulator activity"/>
    <property type="evidence" value="ECO:0007669"/>
    <property type="project" value="TreeGrafter"/>
</dbReference>
<evidence type="ECO:0000259" key="12">
    <source>
        <dbReference type="PROSITE" id="PS50110"/>
    </source>
</evidence>
<feature type="modified residue" description="4-aspartylphosphate" evidence="11">
    <location>
        <position position="54"/>
    </location>
</feature>
<evidence type="ECO:0000256" key="9">
    <source>
        <dbReference type="ARBA" id="ARBA00024867"/>
    </source>
</evidence>
<dbReference type="PANTHER" id="PTHR45526">
    <property type="entry name" value="TRANSCRIPTIONAL REGULATORY PROTEIN DPIA"/>
    <property type="match status" value="1"/>
</dbReference>
<dbReference type="Pfam" id="PF00072">
    <property type="entry name" value="Response_reg"/>
    <property type="match status" value="1"/>
</dbReference>
<evidence type="ECO:0000313" key="14">
    <source>
        <dbReference type="Proteomes" id="UP000191154"/>
    </source>
</evidence>
<organism evidence="13 14">
    <name type="scientific">Clostridium saccharobutylicum</name>
    <dbReference type="NCBI Taxonomy" id="169679"/>
    <lineage>
        <taxon>Bacteria</taxon>
        <taxon>Bacillati</taxon>
        <taxon>Bacillota</taxon>
        <taxon>Clostridia</taxon>
        <taxon>Eubacteriales</taxon>
        <taxon>Clostridiaceae</taxon>
        <taxon>Clostridium</taxon>
    </lineage>
</organism>
<comment type="subcellular location">
    <subcellularLocation>
        <location evidence="1 10">Cytoplasm</location>
    </subcellularLocation>
</comment>
<dbReference type="SMART" id="SM00448">
    <property type="entry name" value="REC"/>
    <property type="match status" value="1"/>
</dbReference>
<evidence type="ECO:0000256" key="11">
    <source>
        <dbReference type="PROSITE-ProRule" id="PRU00169"/>
    </source>
</evidence>
<keyword evidence="7 10" id="KW-0010">Activator</keyword>
<dbReference type="Pfam" id="PF08220">
    <property type="entry name" value="HTH_DeoR"/>
    <property type="match status" value="1"/>
</dbReference>
<dbReference type="InterPro" id="IPR001034">
    <property type="entry name" value="DeoR_HTH"/>
</dbReference>
<comment type="function">
    <text evidence="9">May play the central regulatory role in sporulation. It may be an element of the effector pathway responsible for the activation of sporulation genes in response to nutritional stress. Spo0A may act in concert with spo0H (a sigma factor) to control the expression of some genes that are critical to the sporulation process.</text>
</comment>
<keyword evidence="2 10" id="KW-0963">Cytoplasm</keyword>
<evidence type="ECO:0000256" key="5">
    <source>
        <dbReference type="ARBA" id="ARBA00023015"/>
    </source>
</evidence>
<dbReference type="InterPro" id="IPR051271">
    <property type="entry name" value="2C-system_Tx_regulators"/>
</dbReference>
<keyword evidence="4 10" id="KW-0902">Two-component regulatory system</keyword>
<sequence length="230" mass="27062">MIKTMIVEDDPMVRQINSKFLDKVEGFSLKKAVANLTEAKDFISNNTVDLILLDVFLPNENGIDFLKWLRKEEISSDVILITADKSMERIRDAFRYGVVDYLIKPFTFERFKESLNIFKERLNSFKHHETLEQCELDKFILNSKNNAINKEKSKYTLEKGFNKYTYKSIVDELSNINQEYFTTEDLSEKLGIAKVTVRKYLDYMSKQGQLEKIIEYGKVGRPLYKYKINN</sequence>
<dbReference type="SUPFAM" id="SSF46785">
    <property type="entry name" value="Winged helix' DNA-binding domain"/>
    <property type="match status" value="1"/>
</dbReference>
<evidence type="ECO:0000256" key="6">
    <source>
        <dbReference type="ARBA" id="ARBA00023125"/>
    </source>
</evidence>
<proteinExistence type="predicted"/>
<dbReference type="STRING" id="169679.CSACC_32030"/>
<evidence type="ECO:0000256" key="10">
    <source>
        <dbReference type="PIRNR" id="PIRNR006171"/>
    </source>
</evidence>
<keyword evidence="3 11" id="KW-0597">Phosphoprotein</keyword>
<dbReference type="Gene3D" id="3.40.50.2300">
    <property type="match status" value="1"/>
</dbReference>
<evidence type="ECO:0000256" key="2">
    <source>
        <dbReference type="ARBA" id="ARBA00022490"/>
    </source>
</evidence>
<dbReference type="GO" id="GO:0003700">
    <property type="term" value="F:DNA-binding transcription factor activity"/>
    <property type="evidence" value="ECO:0007669"/>
    <property type="project" value="InterPro"/>
</dbReference>
<dbReference type="SUPFAM" id="SSF52172">
    <property type="entry name" value="CheY-like"/>
    <property type="match status" value="1"/>
</dbReference>
<comment type="caution">
    <text evidence="13">The sequence shown here is derived from an EMBL/GenBank/DDBJ whole genome shotgun (WGS) entry which is preliminary data.</text>
</comment>
<evidence type="ECO:0000256" key="1">
    <source>
        <dbReference type="ARBA" id="ARBA00004496"/>
    </source>
</evidence>
<dbReference type="Proteomes" id="UP000191154">
    <property type="component" value="Unassembled WGS sequence"/>
</dbReference>
<dbReference type="InterPro" id="IPR011006">
    <property type="entry name" value="CheY-like_superfamily"/>
</dbReference>
<gene>
    <name evidence="13" type="primary">dcuR</name>
    <name evidence="13" type="ORF">CLOSAC_39490</name>
</gene>